<dbReference type="InterPro" id="IPR029052">
    <property type="entry name" value="Metallo-depent_PP-like"/>
</dbReference>
<dbReference type="Proteomes" id="UP000182489">
    <property type="component" value="Unassembled WGS sequence"/>
</dbReference>
<accession>A0AB38C7I1</accession>
<gene>
    <name evidence="1" type="ORF">SAMN03097694_2357</name>
</gene>
<comment type="caution">
    <text evidence="1">The sequence shown here is derived from an EMBL/GenBank/DDBJ whole genome shotgun (WGS) entry which is preliminary data.</text>
</comment>
<dbReference type="AlphaFoldDB" id="A0AB38C7I1"/>
<keyword evidence="1" id="KW-0540">Nuclease</keyword>
<keyword evidence="1" id="KW-0378">Hydrolase</keyword>
<proteinExistence type="predicted"/>
<dbReference type="PANTHER" id="PTHR30337">
    <property type="entry name" value="COMPONENT OF ATP-DEPENDENT DSDNA EXONUCLEASE"/>
    <property type="match status" value="1"/>
</dbReference>
<sequence length="427" mass="46204">MRIAHFSDLHYAVSTLPEVDTCFTYAVEQAIARQAEVAVITGDTTDHALDAHSPALIALARQVRRLADHCPVLMLQGTFSHEPPGTLDLFSLLGGRYPIHVANHLQQVILNSRREWSASAHCRFDANDWRDADCALLCSCIPTMNKANVAASVGAEQAGQAMGHYLADLLAGYAPGNLLARQRGIPTIALSHGTVIGCMTEHGVPMAGMDHEFTTGALFQAQANAFMLGHIHLHQAWDHNGQVIAYPGSIGRLHYGEQGNKGFLMWDVTADRANCELVATPARRTLELAFAGAPDMHALHQYVASHSIEGAWVRIRWQCLEEERATIDREAITALFRGAAGIKLEGRVIPITRARAEGMARCHQLEEQVHAWAQQVDTPAAPLLACLAQLAIHSPADIAMAALSTETVAGDAWTSECHASENGAVQP</sequence>
<dbReference type="EMBL" id="FPKH01000001">
    <property type="protein sequence ID" value="SFX47150.1"/>
    <property type="molecule type" value="Genomic_DNA"/>
</dbReference>
<protein>
    <submittedName>
        <fullName evidence="1">Exonuclease SbcD</fullName>
    </submittedName>
</protein>
<dbReference type="RefSeq" id="WP_072453924.1">
    <property type="nucleotide sequence ID" value="NZ_FPKH01000001.1"/>
</dbReference>
<dbReference type="InterPro" id="IPR050535">
    <property type="entry name" value="DNA_Repair-Maintenance_Comp"/>
</dbReference>
<keyword evidence="1" id="KW-0269">Exonuclease</keyword>
<dbReference type="Gene3D" id="3.60.21.10">
    <property type="match status" value="1"/>
</dbReference>
<dbReference type="SUPFAM" id="SSF56300">
    <property type="entry name" value="Metallo-dependent phosphatases"/>
    <property type="match status" value="1"/>
</dbReference>
<reference evidence="1 2" key="1">
    <citation type="submission" date="2016-11" db="EMBL/GenBank/DDBJ databases">
        <authorList>
            <person name="Varghese N."/>
            <person name="Submissions S."/>
        </authorList>
    </citation>
    <scope>NUCLEOTIDE SEQUENCE [LARGE SCALE GENOMIC DNA]</scope>
    <source>
        <strain evidence="1 2">NFR18</strain>
    </source>
</reference>
<name>A0AB38C7I1_9BURK</name>
<dbReference type="GO" id="GO:0004527">
    <property type="term" value="F:exonuclease activity"/>
    <property type="evidence" value="ECO:0007669"/>
    <property type="project" value="UniProtKB-KW"/>
</dbReference>
<organism evidence="1 2">
    <name type="scientific">Janthinobacterium lividum</name>
    <dbReference type="NCBI Taxonomy" id="29581"/>
    <lineage>
        <taxon>Bacteria</taxon>
        <taxon>Pseudomonadati</taxon>
        <taxon>Pseudomonadota</taxon>
        <taxon>Betaproteobacteria</taxon>
        <taxon>Burkholderiales</taxon>
        <taxon>Oxalobacteraceae</taxon>
        <taxon>Janthinobacterium</taxon>
    </lineage>
</organism>
<evidence type="ECO:0000313" key="1">
    <source>
        <dbReference type="EMBL" id="SFX47150.1"/>
    </source>
</evidence>
<evidence type="ECO:0000313" key="2">
    <source>
        <dbReference type="Proteomes" id="UP000182489"/>
    </source>
</evidence>